<sequence>MLEKPKTVFRKTLKKFGRWKAKLRSDDGPQSKEEVSKTGKMVEKLENGTHHASPPWSSGDVLTTCEEPEIRTAVGAVETKAEDDDKQVLGTLPTLEDTDPDAQDLIKTPQESPAPANTASFEAKPALDLNLPSHGAAKEKAEATPAEHAVPSDARYDHLDSGKASAQDTAALDDKEPALPAVAGSQVDAAGDVQTPKKSKMKTAWTIATQALRTLNRCADAFPPLKAATSILVEMLDRYDQVQGLETQLKEFADTVDELVKTIQGHRDTTDAKMKARLDGLVRAIEASTVRLGVKVGGKLRFVTAKEDVDAIKEELLVIKYAIQVFMMYTAIETYANVSSIKEHHLLAALPWVPGAEFRQEDRPCCLDGTRINLLADLLVWATALKEDERVFWLGGIDGTGKTTVAETFCRILAQKGLLGGSFFCSNKSQDRRDVRRIFPSLARSLARYHPGYRRALIEALQTLHEYDIPSINLGEQFRSLFVDPLQTLNAEEKDTLSTMTFVVDALDECQDNDAMEQFLEILLDNLESHDCPLKFCVTGRPEAHIREKLTESGIVPSIQLHEIDDSLVEDDIYFYLSIMLGSLKKLRDGYTSWPPPELRALANRAGKLFVYASTVFRYVKASRSDPKSRLIQVLDHKTAESTLQTATKNLHSIYALIFSEGFDVLDDDEQDLSLFKNEATPTISSSNNSKEYLIEQCTYFIGHKFLYWLELLACFKHSHLASAYFIQIQAAATDFSEFQNICSDCLQFLNQFRTAIGFNPAHIYLSALPMFRAGSDSFLVKSFAPLFQNTVKPITISSDGYKRAAVHDIFPFFTFEALNCPVLDVAVSPNGKYLATGYASEKMYIWSLETAALLMGPLFSHAGIVTALLFSADSMFLVSGTQSGMILSLPCVSQLMELNWHLDL</sequence>
<accession>A0A9W8MD69</accession>
<dbReference type="SMART" id="SM00320">
    <property type="entry name" value="WD40"/>
    <property type="match status" value="2"/>
</dbReference>
<dbReference type="InterPro" id="IPR015943">
    <property type="entry name" value="WD40/YVTN_repeat-like_dom_sf"/>
</dbReference>
<evidence type="ECO:0000256" key="2">
    <source>
        <dbReference type="PROSITE-ProRule" id="PRU00221"/>
    </source>
</evidence>
<dbReference type="InterPro" id="IPR027417">
    <property type="entry name" value="P-loop_NTPase"/>
</dbReference>
<protein>
    <recommendedName>
        <fullName evidence="4">Nephrocystin 3-like N-terminal domain-containing protein</fullName>
    </recommendedName>
</protein>
<evidence type="ECO:0000256" key="1">
    <source>
        <dbReference type="ARBA" id="ARBA00022737"/>
    </source>
</evidence>
<evidence type="ECO:0000313" key="5">
    <source>
        <dbReference type="EMBL" id="KAJ2924833.1"/>
    </source>
</evidence>
<dbReference type="SUPFAM" id="SSF50978">
    <property type="entry name" value="WD40 repeat-like"/>
    <property type="match status" value="1"/>
</dbReference>
<dbReference type="Proteomes" id="UP001140091">
    <property type="component" value="Unassembled WGS sequence"/>
</dbReference>
<dbReference type="InterPro" id="IPR036322">
    <property type="entry name" value="WD40_repeat_dom_sf"/>
</dbReference>
<dbReference type="OrthoDB" id="7464126at2759"/>
<dbReference type="CDD" id="cd01983">
    <property type="entry name" value="SIMIBI"/>
    <property type="match status" value="1"/>
</dbReference>
<dbReference type="Gene3D" id="2.130.10.10">
    <property type="entry name" value="YVTN repeat-like/Quinoprotein amine dehydrogenase"/>
    <property type="match status" value="1"/>
</dbReference>
<reference evidence="5" key="1">
    <citation type="submission" date="2022-06" db="EMBL/GenBank/DDBJ databases">
        <title>Genome Sequence of Candolleomyces eurysporus.</title>
        <authorList>
            <person name="Buettner E."/>
        </authorList>
    </citation>
    <scope>NUCLEOTIDE SEQUENCE</scope>
    <source>
        <strain evidence="5">VTCC 930004</strain>
    </source>
</reference>
<dbReference type="AlphaFoldDB" id="A0A9W8MD69"/>
<dbReference type="InterPro" id="IPR001680">
    <property type="entry name" value="WD40_rpt"/>
</dbReference>
<evidence type="ECO:0000259" key="4">
    <source>
        <dbReference type="Pfam" id="PF24883"/>
    </source>
</evidence>
<evidence type="ECO:0000256" key="3">
    <source>
        <dbReference type="SAM" id="MobiDB-lite"/>
    </source>
</evidence>
<evidence type="ECO:0000313" key="6">
    <source>
        <dbReference type="Proteomes" id="UP001140091"/>
    </source>
</evidence>
<feature type="region of interest" description="Disordered" evidence="3">
    <location>
        <begin position="136"/>
        <end position="171"/>
    </location>
</feature>
<comment type="caution">
    <text evidence="5">The sequence shown here is derived from an EMBL/GenBank/DDBJ whole genome shotgun (WGS) entry which is preliminary data.</text>
</comment>
<feature type="compositionally biased region" description="Basic and acidic residues" evidence="3">
    <location>
        <begin position="23"/>
        <end position="49"/>
    </location>
</feature>
<feature type="domain" description="Nephrocystin 3-like N-terminal" evidence="4">
    <location>
        <begin position="386"/>
        <end position="541"/>
    </location>
</feature>
<name>A0A9W8MD69_9AGAR</name>
<keyword evidence="6" id="KW-1185">Reference proteome</keyword>
<proteinExistence type="predicted"/>
<dbReference type="PANTHER" id="PTHR10039">
    <property type="entry name" value="AMELOGENIN"/>
    <property type="match status" value="1"/>
</dbReference>
<keyword evidence="1" id="KW-0677">Repeat</keyword>
<dbReference type="SUPFAM" id="SSF52540">
    <property type="entry name" value="P-loop containing nucleoside triphosphate hydrolases"/>
    <property type="match status" value="1"/>
</dbReference>
<dbReference type="Pfam" id="PF24883">
    <property type="entry name" value="NPHP3_N"/>
    <property type="match status" value="1"/>
</dbReference>
<dbReference type="Pfam" id="PF00400">
    <property type="entry name" value="WD40"/>
    <property type="match status" value="1"/>
</dbReference>
<feature type="region of interest" description="Disordered" evidence="3">
    <location>
        <begin position="79"/>
        <end position="118"/>
    </location>
</feature>
<keyword evidence="2" id="KW-0853">WD repeat</keyword>
<dbReference type="InterPro" id="IPR056884">
    <property type="entry name" value="NPHP3-like_N"/>
</dbReference>
<dbReference type="EMBL" id="JANBPK010001203">
    <property type="protein sequence ID" value="KAJ2924833.1"/>
    <property type="molecule type" value="Genomic_DNA"/>
</dbReference>
<feature type="compositionally biased region" description="Polar residues" evidence="3">
    <location>
        <begin position="109"/>
        <end position="118"/>
    </location>
</feature>
<dbReference type="Gene3D" id="3.40.50.300">
    <property type="entry name" value="P-loop containing nucleotide triphosphate hydrolases"/>
    <property type="match status" value="1"/>
</dbReference>
<organism evidence="5 6">
    <name type="scientific">Candolleomyces eurysporus</name>
    <dbReference type="NCBI Taxonomy" id="2828524"/>
    <lineage>
        <taxon>Eukaryota</taxon>
        <taxon>Fungi</taxon>
        <taxon>Dikarya</taxon>
        <taxon>Basidiomycota</taxon>
        <taxon>Agaricomycotina</taxon>
        <taxon>Agaricomycetes</taxon>
        <taxon>Agaricomycetidae</taxon>
        <taxon>Agaricales</taxon>
        <taxon>Agaricineae</taxon>
        <taxon>Psathyrellaceae</taxon>
        <taxon>Candolleomyces</taxon>
    </lineage>
</organism>
<dbReference type="PROSITE" id="PS50082">
    <property type="entry name" value="WD_REPEATS_2"/>
    <property type="match status" value="1"/>
</dbReference>
<feature type="non-terminal residue" evidence="5">
    <location>
        <position position="1"/>
    </location>
</feature>
<feature type="repeat" description="WD" evidence="2">
    <location>
        <begin position="816"/>
        <end position="857"/>
    </location>
</feature>
<gene>
    <name evidence="5" type="ORF">H1R20_g12251</name>
</gene>
<feature type="region of interest" description="Disordered" evidence="3">
    <location>
        <begin position="20"/>
        <end position="62"/>
    </location>
</feature>